<reference evidence="2" key="1">
    <citation type="submission" date="2016-10" db="EMBL/GenBank/DDBJ databases">
        <authorList>
            <person name="Varghese N."/>
            <person name="Submissions S."/>
        </authorList>
    </citation>
    <scope>NUCLEOTIDE SEQUENCE [LARGE SCALE GENOMIC DNA]</scope>
    <source>
        <strain evidence="2">CGMCC 1.10218</strain>
    </source>
</reference>
<dbReference type="RefSeq" id="WP_245745549.1">
    <property type="nucleotide sequence ID" value="NZ_FNZA01000028.1"/>
</dbReference>
<organism evidence="1 2">
    <name type="scientific">Deinococcus reticulitermitis</name>
    <dbReference type="NCBI Taxonomy" id="856736"/>
    <lineage>
        <taxon>Bacteria</taxon>
        <taxon>Thermotogati</taxon>
        <taxon>Deinococcota</taxon>
        <taxon>Deinococci</taxon>
        <taxon>Deinococcales</taxon>
        <taxon>Deinococcaceae</taxon>
        <taxon>Deinococcus</taxon>
    </lineage>
</organism>
<evidence type="ECO:0000313" key="2">
    <source>
        <dbReference type="Proteomes" id="UP000199223"/>
    </source>
</evidence>
<proteinExistence type="predicted"/>
<sequence>MFVSLCGMSLSGTAQAQTGGAPLFERLTPAERQLLLAVAGVSGGDQFQPGRVLADLPFPAPALPGQRVVGSVRQQVGSRVIVRTSLNETQAQQAAERALRAAGWQDRYPRPGGLVFESGRGGAEYVSPLCKPGVPGSLTVFAFGDGGGDGGSVVNYGYSAFPVAESCPAGLPRENAAEINFYAPYRQAAVYTDPAGPLAKRGLKLPLLPAPAGAQVEGTSTTAGDTEFSAFTSVYGPQSTEALRQHYVAALQAQGWQLVDTRTLAGQSVTRLTFRFGAQEGVGTLSLRARTDLANTSRPPRHDVQLRLLLP</sequence>
<dbReference type="Proteomes" id="UP000199223">
    <property type="component" value="Unassembled WGS sequence"/>
</dbReference>
<name>A0A1H7CFD5_9DEIO</name>
<keyword evidence="2" id="KW-1185">Reference proteome</keyword>
<evidence type="ECO:0000313" key="1">
    <source>
        <dbReference type="EMBL" id="SEJ88186.1"/>
    </source>
</evidence>
<dbReference type="EMBL" id="FNZA01000028">
    <property type="protein sequence ID" value="SEJ88186.1"/>
    <property type="molecule type" value="Genomic_DNA"/>
</dbReference>
<dbReference type="AlphaFoldDB" id="A0A1H7CFD5"/>
<dbReference type="STRING" id="856736.SAMN04488058_1286"/>
<protein>
    <submittedName>
        <fullName evidence="1">Uncharacterized protein</fullName>
    </submittedName>
</protein>
<accession>A0A1H7CFD5</accession>
<gene>
    <name evidence="1" type="ORF">SAMN04488058_1286</name>
</gene>